<organism evidence="8 9">
    <name type="scientific">Candidatus Daviesbacteria bacterium RIFCSPHIGHO2_01_FULL_40_11</name>
    <dbReference type="NCBI Taxonomy" id="1797762"/>
    <lineage>
        <taxon>Bacteria</taxon>
        <taxon>Candidatus Daviesiibacteriota</taxon>
    </lineage>
</organism>
<evidence type="ECO:0000256" key="3">
    <source>
        <dbReference type="ARBA" id="ARBA00022722"/>
    </source>
</evidence>
<gene>
    <name evidence="8" type="ORF">A2867_00800</name>
</gene>
<dbReference type="Proteomes" id="UP000177555">
    <property type="component" value="Unassembled WGS sequence"/>
</dbReference>
<evidence type="ECO:0000256" key="5">
    <source>
        <dbReference type="ARBA" id="ARBA00022801"/>
    </source>
</evidence>
<evidence type="ECO:0000256" key="4">
    <source>
        <dbReference type="ARBA" id="ARBA00022759"/>
    </source>
</evidence>
<sequence>MPRLYSAKKILAALQRAGFVMISQKGSHIKLYKKQGLKGLTVIVPNHKEIAIGTFSSILRQADMTRKELEGFIK</sequence>
<keyword evidence="3" id="KW-0540">Nuclease</keyword>
<comment type="caution">
    <text evidence="8">The sequence shown here is derived from an EMBL/GenBank/DDBJ whole genome shotgun (WGS) entry which is preliminary data.</text>
</comment>
<dbReference type="InterPro" id="IPR038570">
    <property type="entry name" value="HicA_sf"/>
</dbReference>
<dbReference type="AlphaFoldDB" id="A0A1F5JLH0"/>
<evidence type="ECO:0000256" key="1">
    <source>
        <dbReference type="ARBA" id="ARBA00006620"/>
    </source>
</evidence>
<dbReference type="EMBL" id="MFCP01000005">
    <property type="protein sequence ID" value="OGE29493.1"/>
    <property type="molecule type" value="Genomic_DNA"/>
</dbReference>
<name>A0A1F5JLH0_9BACT</name>
<evidence type="ECO:0000313" key="8">
    <source>
        <dbReference type="EMBL" id="OGE29493.1"/>
    </source>
</evidence>
<accession>A0A1F5JLH0</accession>
<keyword evidence="7" id="KW-0346">Stress response</keyword>
<dbReference type="Gene3D" id="3.30.920.30">
    <property type="entry name" value="Hypothetical protein"/>
    <property type="match status" value="1"/>
</dbReference>
<protein>
    <recommendedName>
        <fullName evidence="10">Addiction module toxin, HicA family</fullName>
    </recommendedName>
</protein>
<proteinExistence type="inferred from homology"/>
<evidence type="ECO:0000313" key="9">
    <source>
        <dbReference type="Proteomes" id="UP000177555"/>
    </source>
</evidence>
<dbReference type="GO" id="GO:0004519">
    <property type="term" value="F:endonuclease activity"/>
    <property type="evidence" value="ECO:0007669"/>
    <property type="project" value="UniProtKB-KW"/>
</dbReference>
<evidence type="ECO:0000256" key="6">
    <source>
        <dbReference type="ARBA" id="ARBA00022884"/>
    </source>
</evidence>
<dbReference type="InterPro" id="IPR012933">
    <property type="entry name" value="HicA_mRNA_interferase"/>
</dbReference>
<keyword evidence="5" id="KW-0378">Hydrolase</keyword>
<evidence type="ECO:0000256" key="7">
    <source>
        <dbReference type="ARBA" id="ARBA00023016"/>
    </source>
</evidence>
<keyword evidence="4" id="KW-0255">Endonuclease</keyword>
<reference evidence="8 9" key="1">
    <citation type="journal article" date="2016" name="Nat. Commun.">
        <title>Thousands of microbial genomes shed light on interconnected biogeochemical processes in an aquifer system.</title>
        <authorList>
            <person name="Anantharaman K."/>
            <person name="Brown C.T."/>
            <person name="Hug L.A."/>
            <person name="Sharon I."/>
            <person name="Castelle C.J."/>
            <person name="Probst A.J."/>
            <person name="Thomas B.C."/>
            <person name="Singh A."/>
            <person name="Wilkins M.J."/>
            <person name="Karaoz U."/>
            <person name="Brodie E.L."/>
            <person name="Williams K.H."/>
            <person name="Hubbard S.S."/>
            <person name="Banfield J.F."/>
        </authorList>
    </citation>
    <scope>NUCLEOTIDE SEQUENCE [LARGE SCALE GENOMIC DNA]</scope>
</reference>
<evidence type="ECO:0000256" key="2">
    <source>
        <dbReference type="ARBA" id="ARBA00022649"/>
    </source>
</evidence>
<evidence type="ECO:0008006" key="10">
    <source>
        <dbReference type="Google" id="ProtNLM"/>
    </source>
</evidence>
<comment type="similarity">
    <text evidence="1">Belongs to the HicA mRNA interferase family.</text>
</comment>
<dbReference type="Pfam" id="PF07927">
    <property type="entry name" value="HicA_toxin"/>
    <property type="match status" value="1"/>
</dbReference>
<dbReference type="GO" id="GO:0016787">
    <property type="term" value="F:hydrolase activity"/>
    <property type="evidence" value="ECO:0007669"/>
    <property type="project" value="UniProtKB-KW"/>
</dbReference>
<dbReference type="GO" id="GO:0003729">
    <property type="term" value="F:mRNA binding"/>
    <property type="evidence" value="ECO:0007669"/>
    <property type="project" value="InterPro"/>
</dbReference>
<keyword evidence="6" id="KW-0694">RNA-binding</keyword>
<keyword evidence="2" id="KW-1277">Toxin-antitoxin system</keyword>
<dbReference type="SUPFAM" id="SSF54786">
    <property type="entry name" value="YcfA/nrd intein domain"/>
    <property type="match status" value="1"/>
</dbReference>